<proteinExistence type="predicted"/>
<protein>
    <submittedName>
        <fullName evidence="1">Putative ovule protein</fullName>
    </submittedName>
</protein>
<dbReference type="EMBL" id="GEDG01028383">
    <property type="protein sequence ID" value="JAP13216.1"/>
    <property type="molecule type" value="Transcribed_RNA"/>
</dbReference>
<organism evidence="1">
    <name type="scientific">Solanum chacoense</name>
    <name type="common">Chaco potato</name>
    <dbReference type="NCBI Taxonomy" id="4108"/>
    <lineage>
        <taxon>Eukaryota</taxon>
        <taxon>Viridiplantae</taxon>
        <taxon>Streptophyta</taxon>
        <taxon>Embryophyta</taxon>
        <taxon>Tracheophyta</taxon>
        <taxon>Spermatophyta</taxon>
        <taxon>Magnoliopsida</taxon>
        <taxon>eudicotyledons</taxon>
        <taxon>Gunneridae</taxon>
        <taxon>Pentapetalae</taxon>
        <taxon>asterids</taxon>
        <taxon>lamiids</taxon>
        <taxon>Solanales</taxon>
        <taxon>Solanaceae</taxon>
        <taxon>Solanoideae</taxon>
        <taxon>Solaneae</taxon>
        <taxon>Solanum</taxon>
    </lineage>
</organism>
<dbReference type="AlphaFoldDB" id="A0A0V0H0G8"/>
<sequence>MFLGKIDNKRKWRNHLFNHHMKLIKYYAMKTWHVLGLLPFSKTKLDMFLGRIDNKRKQRNHLFNRHMKLIKYYTIKTLLEILLSY</sequence>
<accession>A0A0V0H0G8</accession>
<evidence type="ECO:0000313" key="1">
    <source>
        <dbReference type="EMBL" id="JAP13216.1"/>
    </source>
</evidence>
<name>A0A0V0H0G8_SOLCH</name>
<reference evidence="1" key="1">
    <citation type="submission" date="2015-12" db="EMBL/GenBank/DDBJ databases">
        <title>Gene expression during late stages of embryo sac development: a critical building block for successful pollen-pistil interactions.</title>
        <authorList>
            <person name="Liu Y."/>
            <person name="Joly V."/>
            <person name="Sabar M."/>
            <person name="Matton D.P."/>
        </authorList>
    </citation>
    <scope>NUCLEOTIDE SEQUENCE</scope>
</reference>